<evidence type="ECO:0000256" key="1">
    <source>
        <dbReference type="ARBA" id="ARBA00022630"/>
    </source>
</evidence>
<keyword evidence="1" id="KW-0285">Flavoprotein</keyword>
<dbReference type="KEGG" id="mtuc:J113_24745"/>
<evidence type="ECO:0000313" key="6">
    <source>
        <dbReference type="Proteomes" id="UP000013548"/>
    </source>
</evidence>
<dbReference type="GO" id="GO:0016491">
    <property type="term" value="F:oxidoreductase activity"/>
    <property type="evidence" value="ECO:0007669"/>
    <property type="project" value="UniProtKB-KW"/>
</dbReference>
<evidence type="ECO:0000259" key="4">
    <source>
        <dbReference type="Pfam" id="PF00890"/>
    </source>
</evidence>
<keyword evidence="3" id="KW-1133">Transmembrane helix</keyword>
<keyword evidence="3" id="KW-0472">Membrane</keyword>
<protein>
    <submittedName>
        <fullName evidence="5">3-ketosteroid-delta-1-dehydrogenase</fullName>
    </submittedName>
</protein>
<keyword evidence="3" id="KW-0812">Transmembrane</keyword>
<gene>
    <name evidence="5" type="ORF">J113_24745</name>
</gene>
<dbReference type="InterPro" id="IPR003953">
    <property type="entry name" value="FAD-dep_OxRdtase_2_FAD-bd"/>
</dbReference>
<dbReference type="AlphaFoldDB" id="R4MJI7"/>
<dbReference type="Proteomes" id="UP000013548">
    <property type="component" value="Chromosome"/>
</dbReference>
<dbReference type="InterPro" id="IPR036188">
    <property type="entry name" value="FAD/NAD-bd_sf"/>
</dbReference>
<evidence type="ECO:0000256" key="2">
    <source>
        <dbReference type="ARBA" id="ARBA00023002"/>
    </source>
</evidence>
<keyword evidence="2" id="KW-0560">Oxidoreductase</keyword>
<reference evidence="5 6" key="1">
    <citation type="journal article" date="2013" name="Genome Announc.">
        <title>Whole-Genome Sequences of Four Clinical Isolates of Mycobacterium tuberculosis from Tamil Nadu, South India.</title>
        <authorList>
            <person name="Narayanan S."/>
            <person name="Deshpande U."/>
        </authorList>
    </citation>
    <scope>NUCLEOTIDE SEQUENCE [LARGE SCALE GENOMIC DNA]</scope>
    <source>
        <strain evidence="5 6">CAS/NITR204</strain>
    </source>
</reference>
<dbReference type="SUPFAM" id="SSF51905">
    <property type="entry name" value="FAD/NAD(P)-binding domain"/>
    <property type="match status" value="1"/>
</dbReference>
<proteinExistence type="predicted"/>
<dbReference type="Pfam" id="PF00890">
    <property type="entry name" value="FAD_binding_2"/>
    <property type="match status" value="1"/>
</dbReference>
<evidence type="ECO:0000313" key="5">
    <source>
        <dbReference type="EMBL" id="AGL29013.1"/>
    </source>
</evidence>
<evidence type="ECO:0000256" key="3">
    <source>
        <dbReference type="SAM" id="Phobius"/>
    </source>
</evidence>
<dbReference type="HOGENOM" id="CLU_3254423_0_0_11"/>
<feature type="domain" description="FAD-dependent oxidoreductase 2 FAD-binding" evidence="4">
    <location>
        <begin position="10"/>
        <end position="41"/>
    </location>
</feature>
<accession>R4MJI7</accession>
<dbReference type="Gene3D" id="3.50.50.60">
    <property type="entry name" value="FAD/NAD(P)-binding domain"/>
    <property type="match status" value="1"/>
</dbReference>
<name>R4MJI7_MYCTX</name>
<feature type="transmembrane region" description="Helical" evidence="3">
    <location>
        <begin position="12"/>
        <end position="32"/>
    </location>
</feature>
<organism evidence="5 6">
    <name type="scientific">Mycobacterium tuberculosis CAS/NITR204</name>
    <dbReference type="NCBI Taxonomy" id="1310114"/>
    <lineage>
        <taxon>Bacteria</taxon>
        <taxon>Bacillati</taxon>
        <taxon>Actinomycetota</taxon>
        <taxon>Actinomycetes</taxon>
        <taxon>Mycobacteriales</taxon>
        <taxon>Mycobacteriaceae</taxon>
        <taxon>Mycobacterium</taxon>
        <taxon>Mycobacterium tuberculosis complex</taxon>
    </lineage>
</organism>
<dbReference type="BioCyc" id="MTUB1310114:G13A2-3596-MONOMER"/>
<dbReference type="PATRIC" id="fig|1310114.3.peg.5184"/>
<dbReference type="EMBL" id="CP005386">
    <property type="protein sequence ID" value="AGL29013.1"/>
    <property type="molecule type" value="Genomic_DNA"/>
</dbReference>
<sequence length="42" mass="4346">MFYMTVQEFDVVVVGSGAAGMVAALVAAHRGLSTVVVEKAPH</sequence>